<dbReference type="SUPFAM" id="SSF55455">
    <property type="entry name" value="SRF-like"/>
    <property type="match status" value="1"/>
</dbReference>
<feature type="domain" description="MADS-box" evidence="7">
    <location>
        <begin position="1"/>
        <end position="61"/>
    </location>
</feature>
<dbReference type="GO" id="GO:0003677">
    <property type="term" value="F:DNA binding"/>
    <property type="evidence" value="ECO:0007669"/>
    <property type="project" value="UniProtKB-KW"/>
</dbReference>
<proteinExistence type="predicted"/>
<dbReference type="PANTHER" id="PTHR48019">
    <property type="entry name" value="SERUM RESPONSE FACTOR HOMOLOG"/>
    <property type="match status" value="1"/>
</dbReference>
<keyword evidence="3" id="KW-0238">DNA-binding</keyword>
<dbReference type="SMART" id="SM00432">
    <property type="entry name" value="MADS"/>
    <property type="match status" value="1"/>
</dbReference>
<dbReference type="AlphaFoldDB" id="A0A8J5LSX3"/>
<feature type="coiled-coil region" evidence="6">
    <location>
        <begin position="145"/>
        <end position="172"/>
    </location>
</feature>
<keyword evidence="6" id="KW-0175">Coiled coil</keyword>
<evidence type="ECO:0000256" key="1">
    <source>
        <dbReference type="ARBA" id="ARBA00004123"/>
    </source>
</evidence>
<dbReference type="Proteomes" id="UP000734854">
    <property type="component" value="Unassembled WGS sequence"/>
</dbReference>
<keyword evidence="2" id="KW-0805">Transcription regulation</keyword>
<gene>
    <name evidence="8" type="ORF">ZIOFF_002603</name>
</gene>
<protein>
    <recommendedName>
        <fullName evidence="7">MADS-box domain-containing protein</fullName>
    </recommendedName>
</protein>
<reference evidence="8 9" key="1">
    <citation type="submission" date="2020-08" db="EMBL/GenBank/DDBJ databases">
        <title>Plant Genome Project.</title>
        <authorList>
            <person name="Zhang R.-G."/>
        </authorList>
    </citation>
    <scope>NUCLEOTIDE SEQUENCE [LARGE SCALE GENOMIC DNA]</scope>
    <source>
        <tissue evidence="8">Rhizome</tissue>
    </source>
</reference>
<evidence type="ECO:0000259" key="7">
    <source>
        <dbReference type="PROSITE" id="PS50066"/>
    </source>
</evidence>
<dbReference type="PRINTS" id="PR00404">
    <property type="entry name" value="MADSDOMAIN"/>
</dbReference>
<evidence type="ECO:0000256" key="5">
    <source>
        <dbReference type="ARBA" id="ARBA00023242"/>
    </source>
</evidence>
<comment type="caution">
    <text evidence="8">The sequence shown here is derived from an EMBL/GenBank/DDBJ whole genome shotgun (WGS) entry which is preliminary data.</text>
</comment>
<keyword evidence="9" id="KW-1185">Reference proteome</keyword>
<evidence type="ECO:0000256" key="6">
    <source>
        <dbReference type="SAM" id="Coils"/>
    </source>
</evidence>
<dbReference type="InterPro" id="IPR002100">
    <property type="entry name" value="TF_MADSbox"/>
</dbReference>
<keyword evidence="4" id="KW-0804">Transcription</keyword>
<dbReference type="InterPro" id="IPR050142">
    <property type="entry name" value="MADS-box/MEF2_TF"/>
</dbReference>
<organism evidence="8 9">
    <name type="scientific">Zingiber officinale</name>
    <name type="common">Ginger</name>
    <name type="synonym">Amomum zingiber</name>
    <dbReference type="NCBI Taxonomy" id="94328"/>
    <lineage>
        <taxon>Eukaryota</taxon>
        <taxon>Viridiplantae</taxon>
        <taxon>Streptophyta</taxon>
        <taxon>Embryophyta</taxon>
        <taxon>Tracheophyta</taxon>
        <taxon>Spermatophyta</taxon>
        <taxon>Magnoliopsida</taxon>
        <taxon>Liliopsida</taxon>
        <taxon>Zingiberales</taxon>
        <taxon>Zingiberaceae</taxon>
        <taxon>Zingiber</taxon>
    </lineage>
</organism>
<evidence type="ECO:0000256" key="4">
    <source>
        <dbReference type="ARBA" id="ARBA00023163"/>
    </source>
</evidence>
<comment type="subcellular location">
    <subcellularLocation>
        <location evidence="1">Nucleus</location>
    </subcellularLocation>
</comment>
<dbReference type="Gene3D" id="3.40.1810.10">
    <property type="entry name" value="Transcription factor, MADS-box"/>
    <property type="match status" value="1"/>
</dbReference>
<dbReference type="SUPFAM" id="SSF50998">
    <property type="entry name" value="Quinoprotein alcohol dehydrogenase-like"/>
    <property type="match status" value="1"/>
</dbReference>
<keyword evidence="5" id="KW-0539">Nucleus</keyword>
<evidence type="ECO:0000256" key="2">
    <source>
        <dbReference type="ARBA" id="ARBA00023015"/>
    </source>
</evidence>
<dbReference type="GO" id="GO:0046983">
    <property type="term" value="F:protein dimerization activity"/>
    <property type="evidence" value="ECO:0007669"/>
    <property type="project" value="InterPro"/>
</dbReference>
<dbReference type="PROSITE" id="PS50066">
    <property type="entry name" value="MADS_BOX_2"/>
    <property type="match status" value="1"/>
</dbReference>
<dbReference type="GO" id="GO:0005634">
    <property type="term" value="C:nucleus"/>
    <property type="evidence" value="ECO:0007669"/>
    <property type="project" value="UniProtKB-SubCell"/>
</dbReference>
<evidence type="ECO:0000313" key="9">
    <source>
        <dbReference type="Proteomes" id="UP000734854"/>
    </source>
</evidence>
<dbReference type="InterPro" id="IPR011047">
    <property type="entry name" value="Quinoprotein_ADH-like_sf"/>
</dbReference>
<dbReference type="Pfam" id="PF00319">
    <property type="entry name" value="SRF-TF"/>
    <property type="match status" value="1"/>
</dbReference>
<sequence>MVRGKTQMRRIENLASRQVTFSKCRRGLLKKAFELSVLCDAEIDLIVFLACGKLYEFASSSLEGKIYSCKHCQTHLALSDDILSKTGKLLKEADKEIGHQKTITSLSKSADGSHFLTGSSDKFAKVSNICPEKQRKESFWLLTVNRKLSAMNKLLMEENDQLQKQVSELVYQNGHMRQQVQNRFCSSLVVTSPSLPLDKDGSSSIIHIVTRNANSSTPFG</sequence>
<evidence type="ECO:0000256" key="3">
    <source>
        <dbReference type="ARBA" id="ARBA00023125"/>
    </source>
</evidence>
<accession>A0A8J5LSX3</accession>
<dbReference type="EMBL" id="JACMSC010000001">
    <property type="protein sequence ID" value="KAG6537509.1"/>
    <property type="molecule type" value="Genomic_DNA"/>
</dbReference>
<dbReference type="InterPro" id="IPR036879">
    <property type="entry name" value="TF_MADSbox_sf"/>
</dbReference>
<evidence type="ECO:0000313" key="8">
    <source>
        <dbReference type="EMBL" id="KAG6537509.1"/>
    </source>
</evidence>
<name>A0A8J5LSX3_ZINOF</name>